<evidence type="ECO:0000313" key="7">
    <source>
        <dbReference type="EMBL" id="SPE09364.1"/>
    </source>
</evidence>
<feature type="domain" description="ABC transporter" evidence="5">
    <location>
        <begin position="1"/>
        <end position="245"/>
    </location>
</feature>
<dbReference type="EMBL" id="OKQU01000002">
    <property type="protein sequence ID" value="SPE09364.1"/>
    <property type="molecule type" value="Genomic_DNA"/>
</dbReference>
<reference evidence="6 9" key="2">
    <citation type="submission" date="2018-02" db="EMBL/GenBank/DDBJ databases">
        <authorList>
            <person name="Rodrigo-Torres L."/>
            <person name="Arahal R. D."/>
            <person name="Lucena T."/>
        </authorList>
    </citation>
    <scope>NUCLEOTIDE SEQUENCE [LARGE SCALE GENOMIC DNA]</scope>
    <source>
        <strain evidence="6 9">CECT 8486</strain>
    </source>
</reference>
<name>A0A2N9KF80_9LACO</name>
<dbReference type="GO" id="GO:0005524">
    <property type="term" value="F:ATP binding"/>
    <property type="evidence" value="ECO:0007669"/>
    <property type="project" value="UniProtKB-KW"/>
</dbReference>
<organism evidence="7 8">
    <name type="scientific">Leuconostoc suionicum</name>
    <dbReference type="NCBI Taxonomy" id="1511761"/>
    <lineage>
        <taxon>Bacteria</taxon>
        <taxon>Bacillati</taxon>
        <taxon>Bacillota</taxon>
        <taxon>Bacilli</taxon>
        <taxon>Lactobacillales</taxon>
        <taxon>Lactobacillaceae</taxon>
        <taxon>Leuconostoc</taxon>
    </lineage>
</organism>
<evidence type="ECO:0000256" key="2">
    <source>
        <dbReference type="ARBA" id="ARBA00022448"/>
    </source>
</evidence>
<dbReference type="InterPro" id="IPR003439">
    <property type="entry name" value="ABC_transporter-like_ATP-bd"/>
</dbReference>
<dbReference type="EC" id="3.6.3.-" evidence="6 7"/>
<dbReference type="RefSeq" id="WP_072614357.1">
    <property type="nucleotide sequence ID" value="NZ_CAURUR010000004.1"/>
</dbReference>
<dbReference type="InterPro" id="IPR027417">
    <property type="entry name" value="P-loop_NTPase"/>
</dbReference>
<dbReference type="PANTHER" id="PTHR43553">
    <property type="entry name" value="HEAVY METAL TRANSPORTER"/>
    <property type="match status" value="1"/>
</dbReference>
<dbReference type="InterPro" id="IPR050095">
    <property type="entry name" value="ECF_ABC_transporter_ATP-bd"/>
</dbReference>
<dbReference type="KEGG" id="lsu:A6B45_09460"/>
<dbReference type="AlphaFoldDB" id="A0A2N9KF80"/>
<evidence type="ECO:0000259" key="5">
    <source>
        <dbReference type="PROSITE" id="PS50893"/>
    </source>
</evidence>
<reference evidence="7 8" key="1">
    <citation type="submission" date="2018-02" db="EMBL/GenBank/DDBJ databases">
        <authorList>
            <person name="Cohen D.B."/>
            <person name="Kent A.D."/>
        </authorList>
    </citation>
    <scope>NUCLEOTIDE SEQUENCE [LARGE SCALE GENOMIC DNA]</scope>
    <source>
        <strain evidence="7 8">CECT 9216</strain>
    </source>
</reference>
<keyword evidence="2" id="KW-0813">Transport</keyword>
<dbReference type="GeneID" id="99675025"/>
<dbReference type="PROSITE" id="PS50893">
    <property type="entry name" value="ABC_TRANSPORTER_2"/>
    <property type="match status" value="1"/>
</dbReference>
<comment type="similarity">
    <text evidence="1">Belongs to the ABC transporter superfamily.</text>
</comment>
<dbReference type="Proteomes" id="UP000237923">
    <property type="component" value="Unassembled WGS sequence"/>
</dbReference>
<dbReference type="GO" id="GO:0042626">
    <property type="term" value="F:ATPase-coupled transmembrane transporter activity"/>
    <property type="evidence" value="ECO:0007669"/>
    <property type="project" value="TreeGrafter"/>
</dbReference>
<dbReference type="EMBL" id="OKQR01000002">
    <property type="protein sequence ID" value="SPD93708.1"/>
    <property type="molecule type" value="Genomic_DNA"/>
</dbReference>
<gene>
    <name evidence="7" type="primary">ylmA</name>
    <name evidence="6" type="ORF">LES8486_01368</name>
    <name evidence="7" type="ORF">LES9216_01515</name>
</gene>
<evidence type="ECO:0000256" key="1">
    <source>
        <dbReference type="ARBA" id="ARBA00005417"/>
    </source>
</evidence>
<keyword evidence="4 7" id="KW-0067">ATP-binding</keyword>
<evidence type="ECO:0000313" key="8">
    <source>
        <dbReference type="Proteomes" id="UP000237923"/>
    </source>
</evidence>
<protein>
    <submittedName>
        <fullName evidence="6 7">ABC transporter ATP-binding protein YlmA</fullName>
        <ecNumber evidence="6 7">3.6.3.-</ecNumber>
    </submittedName>
</protein>
<evidence type="ECO:0000313" key="9">
    <source>
        <dbReference type="Proteomes" id="UP000239237"/>
    </source>
</evidence>
<keyword evidence="3" id="KW-0547">Nucleotide-binding</keyword>
<sequence>MAEDAVLSMENVSFEREKMILQNINWTLKKGENWVLMGLNGAGKTTLLSLLYGDYWATTGKINVLGETFGKTNVLELKKRIGLISTAIQSQFPEHHLAQYIVLSGKFGTIGIHNDFEQSDLNEAINLLEKLGGSELINKQYRVLSQGQRQLVLIARALLGNPELLILDEPCNGLDLFARESLLVQINKLAQLPNHPTLLFVSHYTEEILPIFQHVMLLKNGKIFAQGTRSEILTESLLSKFYPKPIKIIPISNQRIAVYPANL</sequence>
<dbReference type="GO" id="GO:0016887">
    <property type="term" value="F:ATP hydrolysis activity"/>
    <property type="evidence" value="ECO:0007669"/>
    <property type="project" value="InterPro"/>
</dbReference>
<evidence type="ECO:0000256" key="3">
    <source>
        <dbReference type="ARBA" id="ARBA00022741"/>
    </source>
</evidence>
<dbReference type="SMART" id="SM00382">
    <property type="entry name" value="AAA"/>
    <property type="match status" value="1"/>
</dbReference>
<dbReference type="InterPro" id="IPR017871">
    <property type="entry name" value="ABC_transporter-like_CS"/>
</dbReference>
<keyword evidence="9" id="KW-1185">Reference proteome</keyword>
<evidence type="ECO:0000313" key="6">
    <source>
        <dbReference type="EMBL" id="SPD93708.1"/>
    </source>
</evidence>
<accession>A0A2N9KF80</accession>
<keyword evidence="7" id="KW-0378">Hydrolase</keyword>
<dbReference type="Gene3D" id="3.40.50.300">
    <property type="entry name" value="P-loop containing nucleotide triphosphate hydrolases"/>
    <property type="match status" value="1"/>
</dbReference>
<dbReference type="PANTHER" id="PTHR43553:SF3">
    <property type="entry name" value="ABC TRANSPORTER ATP-BINDING PROTEIN MODF"/>
    <property type="match status" value="1"/>
</dbReference>
<proteinExistence type="inferred from homology"/>
<dbReference type="Proteomes" id="UP000239237">
    <property type="component" value="Unassembled WGS sequence"/>
</dbReference>
<dbReference type="SUPFAM" id="SSF52540">
    <property type="entry name" value="P-loop containing nucleoside triphosphate hydrolases"/>
    <property type="match status" value="1"/>
</dbReference>
<dbReference type="Pfam" id="PF00005">
    <property type="entry name" value="ABC_tran"/>
    <property type="match status" value="1"/>
</dbReference>
<dbReference type="PROSITE" id="PS00211">
    <property type="entry name" value="ABC_TRANSPORTER_1"/>
    <property type="match status" value="1"/>
</dbReference>
<dbReference type="InterPro" id="IPR003593">
    <property type="entry name" value="AAA+_ATPase"/>
</dbReference>
<dbReference type="GO" id="GO:0043190">
    <property type="term" value="C:ATP-binding cassette (ABC) transporter complex"/>
    <property type="evidence" value="ECO:0007669"/>
    <property type="project" value="TreeGrafter"/>
</dbReference>
<evidence type="ECO:0000256" key="4">
    <source>
        <dbReference type="ARBA" id="ARBA00022840"/>
    </source>
</evidence>